<dbReference type="AlphaFoldDB" id="A0A161Z1P8"/>
<dbReference type="Pfam" id="PF01145">
    <property type="entry name" value="Band_7"/>
    <property type="match status" value="1"/>
</dbReference>
<accession>A0A161Z1P8</accession>
<feature type="domain" description="Band 7" evidence="2">
    <location>
        <begin position="40"/>
        <end position="230"/>
    </location>
</feature>
<organism evidence="3 4">
    <name type="scientific">Nocardia terpenica</name>
    <dbReference type="NCBI Taxonomy" id="455432"/>
    <lineage>
        <taxon>Bacteria</taxon>
        <taxon>Bacillati</taxon>
        <taxon>Actinomycetota</taxon>
        <taxon>Actinomycetes</taxon>
        <taxon>Mycobacteriales</taxon>
        <taxon>Nocardiaceae</taxon>
        <taxon>Nocardia</taxon>
    </lineage>
</organism>
<keyword evidence="4" id="KW-1185">Reference proteome</keyword>
<dbReference type="EMBL" id="LWGR01000009">
    <property type="protein sequence ID" value="KZM72184.1"/>
    <property type="molecule type" value="Genomic_DNA"/>
</dbReference>
<comment type="caution">
    <text evidence="3">The sequence shown here is derived from an EMBL/GenBank/DDBJ whole genome shotgun (WGS) entry which is preliminary data.</text>
</comment>
<keyword evidence="1" id="KW-0472">Membrane</keyword>
<dbReference type="STRING" id="455432.AWN90_36520"/>
<proteinExistence type="predicted"/>
<evidence type="ECO:0000259" key="2">
    <source>
        <dbReference type="Pfam" id="PF01145"/>
    </source>
</evidence>
<dbReference type="InterPro" id="IPR001107">
    <property type="entry name" value="Band_7"/>
</dbReference>
<protein>
    <recommendedName>
        <fullName evidence="2">Band 7 domain-containing protein</fullName>
    </recommendedName>
</protein>
<reference evidence="3 4" key="1">
    <citation type="submission" date="2016-04" db="EMBL/GenBank/DDBJ databases">
        <authorList>
            <person name="Evans L.H."/>
            <person name="Alamgir A."/>
            <person name="Owens N."/>
            <person name="Weber N.D."/>
            <person name="Virtaneva K."/>
            <person name="Barbian K."/>
            <person name="Babar A."/>
            <person name="Rosenke K."/>
        </authorList>
    </citation>
    <scope>NUCLEOTIDE SEQUENCE [LARGE SCALE GENOMIC DNA]</scope>
    <source>
        <strain evidence="3 4">IFM 0406</strain>
    </source>
</reference>
<gene>
    <name evidence="3" type="ORF">AWN90_36520</name>
</gene>
<evidence type="ECO:0000256" key="1">
    <source>
        <dbReference type="SAM" id="Phobius"/>
    </source>
</evidence>
<dbReference type="Proteomes" id="UP000076512">
    <property type="component" value="Unassembled WGS sequence"/>
</dbReference>
<sequence length="281" mass="29631">MFVGVYLRATGQGLANGGTLTAAISGAIAVLLFALSSFTIVSTRNVGITTSFGKPTGTLSNGIHPVAPWQKVIELSGTIRTDSQTGGFADGKCDGGTAVRLANNSTACVDNTVRYRIVQTAADELYRDYQSDENIKNSLVTRELNAVINGVFASYNPLSAEAADAPKLDQLSGQVTDKLKAKIGKWIDVQGVIISLVHFDQVTQDKINAYQAQIASTRIAEESQRTAAAQAQANRVLSDSVSRDPNVLVAKCLDLVSSGKALPAGFQCWPGTGLANTVPVR</sequence>
<keyword evidence="1" id="KW-1133">Transmembrane helix</keyword>
<name>A0A161Z1P8_9NOCA</name>
<evidence type="ECO:0000313" key="4">
    <source>
        <dbReference type="Proteomes" id="UP000076512"/>
    </source>
</evidence>
<keyword evidence="1" id="KW-0812">Transmembrane</keyword>
<feature type="transmembrane region" description="Helical" evidence="1">
    <location>
        <begin position="20"/>
        <end position="41"/>
    </location>
</feature>
<evidence type="ECO:0000313" key="3">
    <source>
        <dbReference type="EMBL" id="KZM72184.1"/>
    </source>
</evidence>